<evidence type="ECO:0000259" key="1">
    <source>
        <dbReference type="Pfam" id="PF21056"/>
    </source>
</evidence>
<dbReference type="InParanoid" id="A0A1C7MY14"/>
<gene>
    <name evidence="2" type="ORF">A0J61_10206</name>
</gene>
<keyword evidence="3" id="KW-1185">Reference proteome</keyword>
<proteinExistence type="predicted"/>
<dbReference type="AlphaFoldDB" id="A0A1C7MY14"/>
<dbReference type="Pfam" id="PF21056">
    <property type="entry name" value="ZSWIM1-3_RNaseH-like"/>
    <property type="match status" value="1"/>
</dbReference>
<dbReference type="OrthoDB" id="2422867at2759"/>
<organism evidence="2 3">
    <name type="scientific">Choanephora cucurbitarum</name>
    <dbReference type="NCBI Taxonomy" id="101091"/>
    <lineage>
        <taxon>Eukaryota</taxon>
        <taxon>Fungi</taxon>
        <taxon>Fungi incertae sedis</taxon>
        <taxon>Mucoromycota</taxon>
        <taxon>Mucoromycotina</taxon>
        <taxon>Mucoromycetes</taxon>
        <taxon>Mucorales</taxon>
        <taxon>Mucorineae</taxon>
        <taxon>Choanephoraceae</taxon>
        <taxon>Choanephoroideae</taxon>
        <taxon>Choanephora</taxon>
    </lineage>
</organism>
<name>A0A1C7MY14_9FUNG</name>
<comment type="caution">
    <text evidence="2">The sequence shown here is derived from an EMBL/GenBank/DDBJ whole genome shotgun (WGS) entry which is preliminary data.</text>
</comment>
<evidence type="ECO:0000313" key="2">
    <source>
        <dbReference type="EMBL" id="OBZ81747.1"/>
    </source>
</evidence>
<protein>
    <recommendedName>
        <fullName evidence="1">ZSWIM1/3 RNaseH-like domain-containing protein</fullName>
    </recommendedName>
</protein>
<accession>A0A1C7MY14</accession>
<reference evidence="2 3" key="1">
    <citation type="submission" date="2016-03" db="EMBL/GenBank/DDBJ databases">
        <title>Choanephora cucurbitarum.</title>
        <authorList>
            <person name="Min B."/>
            <person name="Park H."/>
            <person name="Park J.-H."/>
            <person name="Shin H.-D."/>
            <person name="Choi I.-G."/>
        </authorList>
    </citation>
    <scope>NUCLEOTIDE SEQUENCE [LARGE SCALE GENOMIC DNA]</scope>
    <source>
        <strain evidence="2 3">KUS-F28377</strain>
    </source>
</reference>
<sequence>MFADMHEFIASLEQTGHQVRVKVNSDSRIVAVFFMHNHGRDELHRFCESVVVDAAYKSNNYRMILLNFVVAGAVASKTRTKQLATVRVGGCWMRNETTEY</sequence>
<feature type="domain" description="ZSWIM1/3 RNaseH-like" evidence="1">
    <location>
        <begin position="13"/>
        <end position="78"/>
    </location>
</feature>
<dbReference type="InterPro" id="IPR048324">
    <property type="entry name" value="ZSWIM1-3_RNaseH-like"/>
</dbReference>
<dbReference type="Proteomes" id="UP000093000">
    <property type="component" value="Unassembled WGS sequence"/>
</dbReference>
<dbReference type="EMBL" id="LUGH01001072">
    <property type="protein sequence ID" value="OBZ81747.1"/>
    <property type="molecule type" value="Genomic_DNA"/>
</dbReference>
<evidence type="ECO:0000313" key="3">
    <source>
        <dbReference type="Proteomes" id="UP000093000"/>
    </source>
</evidence>